<proteinExistence type="predicted"/>
<dbReference type="EMBL" id="CAJVPP010000801">
    <property type="protein sequence ID" value="CAG8513328.1"/>
    <property type="molecule type" value="Genomic_DNA"/>
</dbReference>
<dbReference type="AlphaFoldDB" id="A0A9N9F671"/>
<sequence>MDAHYAFYKNLCSILDDEKMSQEVRNIAQKLLKSKKRNTYPYKKKEKVPTKDGNGWSAVVQKPLTDLFVLNNLVCSLSLVSKGCKSFAIDNHVWSQLALKRWEGKQGMKEIHSEPHEIWFRKAGTWKKVYGLIEQEAKRSKFNIDDLAETTWCDFYYKLGSNDHLVKQIG</sequence>
<organism evidence="1 2">
    <name type="scientific">Funneliformis mosseae</name>
    <name type="common">Endomycorrhizal fungus</name>
    <name type="synonym">Glomus mosseae</name>
    <dbReference type="NCBI Taxonomy" id="27381"/>
    <lineage>
        <taxon>Eukaryota</taxon>
        <taxon>Fungi</taxon>
        <taxon>Fungi incertae sedis</taxon>
        <taxon>Mucoromycota</taxon>
        <taxon>Glomeromycotina</taxon>
        <taxon>Glomeromycetes</taxon>
        <taxon>Glomerales</taxon>
        <taxon>Glomeraceae</taxon>
        <taxon>Funneliformis</taxon>
    </lineage>
</organism>
<reference evidence="1" key="1">
    <citation type="submission" date="2021-06" db="EMBL/GenBank/DDBJ databases">
        <authorList>
            <person name="Kallberg Y."/>
            <person name="Tangrot J."/>
            <person name="Rosling A."/>
        </authorList>
    </citation>
    <scope>NUCLEOTIDE SEQUENCE</scope>
    <source>
        <strain evidence="1">87-6 pot B 2015</strain>
    </source>
</reference>
<gene>
    <name evidence="1" type="ORF">FMOSSE_LOCUS4654</name>
</gene>
<protein>
    <submittedName>
        <fullName evidence="1">10628_t:CDS:1</fullName>
    </submittedName>
</protein>
<name>A0A9N9F671_FUNMO</name>
<dbReference type="Proteomes" id="UP000789375">
    <property type="component" value="Unassembled WGS sequence"/>
</dbReference>
<accession>A0A9N9F671</accession>
<keyword evidence="2" id="KW-1185">Reference proteome</keyword>
<evidence type="ECO:0000313" key="2">
    <source>
        <dbReference type="Proteomes" id="UP000789375"/>
    </source>
</evidence>
<comment type="caution">
    <text evidence="1">The sequence shown here is derived from an EMBL/GenBank/DDBJ whole genome shotgun (WGS) entry which is preliminary data.</text>
</comment>
<evidence type="ECO:0000313" key="1">
    <source>
        <dbReference type="EMBL" id="CAG8513328.1"/>
    </source>
</evidence>